<evidence type="ECO:0000313" key="3">
    <source>
        <dbReference type="Proteomes" id="UP001500021"/>
    </source>
</evidence>
<keyword evidence="3" id="KW-1185">Reference proteome</keyword>
<dbReference type="Proteomes" id="UP001500021">
    <property type="component" value="Unassembled WGS sequence"/>
</dbReference>
<feature type="chain" id="PRO_5045550890" description="Lysozyme inhibitor LprI N-terminal domain-containing protein" evidence="1">
    <location>
        <begin position="21"/>
        <end position="161"/>
    </location>
</feature>
<gene>
    <name evidence="2" type="ORF">GCM10009111_23000</name>
</gene>
<protein>
    <recommendedName>
        <fullName evidence="4">Lysozyme inhibitor LprI N-terminal domain-containing protein</fullName>
    </recommendedName>
</protein>
<reference evidence="2 3" key="1">
    <citation type="journal article" date="2019" name="Int. J. Syst. Evol. Microbiol.">
        <title>The Global Catalogue of Microorganisms (GCM) 10K type strain sequencing project: providing services to taxonomists for standard genome sequencing and annotation.</title>
        <authorList>
            <consortium name="The Broad Institute Genomics Platform"/>
            <consortium name="The Broad Institute Genome Sequencing Center for Infectious Disease"/>
            <person name="Wu L."/>
            <person name="Ma J."/>
        </authorList>
    </citation>
    <scope>NUCLEOTIDE SEQUENCE [LARGE SCALE GENOMIC DNA]</scope>
    <source>
        <strain evidence="2 3">JCM 15608</strain>
    </source>
</reference>
<dbReference type="RefSeq" id="WP_215979247.1">
    <property type="nucleotide sequence ID" value="NZ_BAAAFA010000007.1"/>
</dbReference>
<keyword evidence="1" id="KW-0732">Signal</keyword>
<proteinExistence type="predicted"/>
<feature type="signal peptide" evidence="1">
    <location>
        <begin position="1"/>
        <end position="20"/>
    </location>
</feature>
<comment type="caution">
    <text evidence="2">The sequence shown here is derived from an EMBL/GenBank/DDBJ whole genome shotgun (WGS) entry which is preliminary data.</text>
</comment>
<evidence type="ECO:0000313" key="2">
    <source>
        <dbReference type="EMBL" id="GAA0819200.1"/>
    </source>
</evidence>
<dbReference type="EMBL" id="BAAAFA010000007">
    <property type="protein sequence ID" value="GAA0819200.1"/>
    <property type="molecule type" value="Genomic_DNA"/>
</dbReference>
<name>A0ABN1L880_9GAMM</name>
<accession>A0ABN1L880</accession>
<organism evidence="2 3">
    <name type="scientific">Colwellia asteriadis</name>
    <dbReference type="NCBI Taxonomy" id="517723"/>
    <lineage>
        <taxon>Bacteria</taxon>
        <taxon>Pseudomonadati</taxon>
        <taxon>Pseudomonadota</taxon>
        <taxon>Gammaproteobacteria</taxon>
        <taxon>Alteromonadales</taxon>
        <taxon>Colwelliaceae</taxon>
        <taxon>Colwellia</taxon>
    </lineage>
</organism>
<sequence>MKKTLLTAAICTLLATTAHAGVKDKKAIKAAEAGIATEIAKVKTACGNAALEVNVSWDEYKAMIKANEAVLKENREQTQWIYAQGGQRTISTLESLAKICADDEDYKEEIANLTKVIVTPKAEYKDYKSEFTLDGTVLHAKTGHRMTRSASDFTKRLKALY</sequence>
<evidence type="ECO:0000256" key="1">
    <source>
        <dbReference type="SAM" id="SignalP"/>
    </source>
</evidence>
<evidence type="ECO:0008006" key="4">
    <source>
        <dbReference type="Google" id="ProtNLM"/>
    </source>
</evidence>